<protein>
    <submittedName>
        <fullName evidence="1">Uncharacterized protein</fullName>
    </submittedName>
</protein>
<evidence type="ECO:0000313" key="1">
    <source>
        <dbReference type="EMBL" id="KRF98678.1"/>
    </source>
</evidence>
<evidence type="ECO:0000313" key="2">
    <source>
        <dbReference type="Proteomes" id="UP000007798"/>
    </source>
</evidence>
<name>A0A0Q9X0X3_DROWI</name>
<dbReference type="Proteomes" id="UP000007798">
    <property type="component" value="Unassembled WGS sequence"/>
</dbReference>
<dbReference type="AlphaFoldDB" id="A0A0Q9X0X3"/>
<dbReference type="Pfam" id="PF06477">
    <property type="entry name" value="DUF1091"/>
    <property type="match status" value="1"/>
</dbReference>
<dbReference type="EMBL" id="CH963913">
    <property type="protein sequence ID" value="KRF98678.1"/>
    <property type="molecule type" value="Genomic_DNA"/>
</dbReference>
<dbReference type="OrthoDB" id="7834078at2759"/>
<keyword evidence="2" id="KW-1185">Reference proteome</keyword>
<sequence length="149" mass="17561">MTYLLKFGVILTTIIECRFEFTNLKCTSLDKSFLEFQHCYIKAVNRSYKYITIRANVFDLPVYEAITNFDLLKRNNGYLPFLYNITGPVCPFFENKKRFPVSSFITGLFLEHSNFNHRCPFNHDFIVDKLDIGFLNGKFTKLLPFPEEL</sequence>
<dbReference type="InterPro" id="IPR010512">
    <property type="entry name" value="DUF1091"/>
</dbReference>
<reference evidence="1 2" key="1">
    <citation type="journal article" date="2007" name="Nature">
        <title>Evolution of genes and genomes on the Drosophila phylogeny.</title>
        <authorList>
            <consortium name="Drosophila 12 Genomes Consortium"/>
            <person name="Clark A.G."/>
            <person name="Eisen M.B."/>
            <person name="Smith D.R."/>
            <person name="Bergman C.M."/>
            <person name="Oliver B."/>
            <person name="Markow T.A."/>
            <person name="Kaufman T.C."/>
            <person name="Kellis M."/>
            <person name="Gelbart W."/>
            <person name="Iyer V.N."/>
            <person name="Pollard D.A."/>
            <person name="Sackton T.B."/>
            <person name="Larracuente A.M."/>
            <person name="Singh N.D."/>
            <person name="Abad J.P."/>
            <person name="Abt D.N."/>
            <person name="Adryan B."/>
            <person name="Aguade M."/>
            <person name="Akashi H."/>
            <person name="Anderson W.W."/>
            <person name="Aquadro C.F."/>
            <person name="Ardell D.H."/>
            <person name="Arguello R."/>
            <person name="Artieri C.G."/>
            <person name="Barbash D.A."/>
            <person name="Barker D."/>
            <person name="Barsanti P."/>
            <person name="Batterham P."/>
            <person name="Batzoglou S."/>
            <person name="Begun D."/>
            <person name="Bhutkar A."/>
            <person name="Blanco E."/>
            <person name="Bosak S.A."/>
            <person name="Bradley R.K."/>
            <person name="Brand A.D."/>
            <person name="Brent M.R."/>
            <person name="Brooks A.N."/>
            <person name="Brown R.H."/>
            <person name="Butlin R.K."/>
            <person name="Caggese C."/>
            <person name="Calvi B.R."/>
            <person name="Bernardo de Carvalho A."/>
            <person name="Caspi A."/>
            <person name="Castrezana S."/>
            <person name="Celniker S.E."/>
            <person name="Chang J.L."/>
            <person name="Chapple C."/>
            <person name="Chatterji S."/>
            <person name="Chinwalla A."/>
            <person name="Civetta A."/>
            <person name="Clifton S.W."/>
            <person name="Comeron J.M."/>
            <person name="Costello J.C."/>
            <person name="Coyne J.A."/>
            <person name="Daub J."/>
            <person name="David R.G."/>
            <person name="Delcher A.L."/>
            <person name="Delehaunty K."/>
            <person name="Do C.B."/>
            <person name="Ebling H."/>
            <person name="Edwards K."/>
            <person name="Eickbush T."/>
            <person name="Evans J.D."/>
            <person name="Filipski A."/>
            <person name="Findeiss S."/>
            <person name="Freyhult E."/>
            <person name="Fulton L."/>
            <person name="Fulton R."/>
            <person name="Garcia A.C."/>
            <person name="Gardiner A."/>
            <person name="Garfield D.A."/>
            <person name="Garvin B.E."/>
            <person name="Gibson G."/>
            <person name="Gilbert D."/>
            <person name="Gnerre S."/>
            <person name="Godfrey J."/>
            <person name="Good R."/>
            <person name="Gotea V."/>
            <person name="Gravely B."/>
            <person name="Greenberg A.J."/>
            <person name="Griffiths-Jones S."/>
            <person name="Gross S."/>
            <person name="Guigo R."/>
            <person name="Gustafson E.A."/>
            <person name="Haerty W."/>
            <person name="Hahn M.W."/>
            <person name="Halligan D.L."/>
            <person name="Halpern A.L."/>
            <person name="Halter G.M."/>
            <person name="Han M.V."/>
            <person name="Heger A."/>
            <person name="Hillier L."/>
            <person name="Hinrichs A.S."/>
            <person name="Holmes I."/>
            <person name="Hoskins R.A."/>
            <person name="Hubisz M.J."/>
            <person name="Hultmark D."/>
            <person name="Huntley M.A."/>
            <person name="Jaffe D.B."/>
            <person name="Jagadeeshan S."/>
            <person name="Jeck W.R."/>
            <person name="Johnson J."/>
            <person name="Jones C.D."/>
            <person name="Jordan W.C."/>
            <person name="Karpen G.H."/>
            <person name="Kataoka E."/>
            <person name="Keightley P.D."/>
            <person name="Kheradpour P."/>
            <person name="Kirkness E.F."/>
            <person name="Koerich L.B."/>
            <person name="Kristiansen K."/>
            <person name="Kudrna D."/>
            <person name="Kulathinal R.J."/>
            <person name="Kumar S."/>
            <person name="Kwok R."/>
            <person name="Lander E."/>
            <person name="Langley C.H."/>
            <person name="Lapoint R."/>
            <person name="Lazzaro B.P."/>
            <person name="Lee S.J."/>
            <person name="Levesque L."/>
            <person name="Li R."/>
            <person name="Lin C.F."/>
            <person name="Lin M.F."/>
            <person name="Lindblad-Toh K."/>
            <person name="Llopart A."/>
            <person name="Long M."/>
            <person name="Low L."/>
            <person name="Lozovsky E."/>
            <person name="Lu J."/>
            <person name="Luo M."/>
            <person name="Machado C.A."/>
            <person name="Makalowski W."/>
            <person name="Marzo M."/>
            <person name="Matsuda M."/>
            <person name="Matzkin L."/>
            <person name="McAllister B."/>
            <person name="McBride C.S."/>
            <person name="McKernan B."/>
            <person name="McKernan K."/>
            <person name="Mendez-Lago M."/>
            <person name="Minx P."/>
            <person name="Mollenhauer M.U."/>
            <person name="Montooth K."/>
            <person name="Mount S.M."/>
            <person name="Mu X."/>
            <person name="Myers E."/>
            <person name="Negre B."/>
            <person name="Newfeld S."/>
            <person name="Nielsen R."/>
            <person name="Noor M.A."/>
            <person name="O'Grady P."/>
            <person name="Pachter L."/>
            <person name="Papaceit M."/>
            <person name="Parisi M.J."/>
            <person name="Parisi M."/>
            <person name="Parts L."/>
            <person name="Pedersen J.S."/>
            <person name="Pesole G."/>
            <person name="Phillippy A.M."/>
            <person name="Ponting C.P."/>
            <person name="Pop M."/>
            <person name="Porcelli D."/>
            <person name="Powell J.R."/>
            <person name="Prohaska S."/>
            <person name="Pruitt K."/>
            <person name="Puig M."/>
            <person name="Quesneville H."/>
            <person name="Ram K.R."/>
            <person name="Rand D."/>
            <person name="Rasmussen M.D."/>
            <person name="Reed L.K."/>
            <person name="Reenan R."/>
            <person name="Reily A."/>
            <person name="Remington K.A."/>
            <person name="Rieger T.T."/>
            <person name="Ritchie M.G."/>
            <person name="Robin C."/>
            <person name="Rogers Y.H."/>
            <person name="Rohde C."/>
            <person name="Rozas J."/>
            <person name="Rubenfield M.J."/>
            <person name="Ruiz A."/>
            <person name="Russo S."/>
            <person name="Salzberg S.L."/>
            <person name="Sanchez-Gracia A."/>
            <person name="Saranga D.J."/>
            <person name="Sato H."/>
            <person name="Schaeffer S.W."/>
            <person name="Schatz M.C."/>
            <person name="Schlenke T."/>
            <person name="Schwartz R."/>
            <person name="Segarra C."/>
            <person name="Singh R.S."/>
            <person name="Sirot L."/>
            <person name="Sirota M."/>
            <person name="Sisneros N.B."/>
            <person name="Smith C.D."/>
            <person name="Smith T.F."/>
            <person name="Spieth J."/>
            <person name="Stage D.E."/>
            <person name="Stark A."/>
            <person name="Stephan W."/>
            <person name="Strausberg R.L."/>
            <person name="Strempel S."/>
            <person name="Sturgill D."/>
            <person name="Sutton G."/>
            <person name="Sutton G.G."/>
            <person name="Tao W."/>
            <person name="Teichmann S."/>
            <person name="Tobari Y.N."/>
            <person name="Tomimura Y."/>
            <person name="Tsolas J.M."/>
            <person name="Valente V.L."/>
            <person name="Venter E."/>
            <person name="Venter J.C."/>
            <person name="Vicario S."/>
            <person name="Vieira F.G."/>
            <person name="Vilella A.J."/>
            <person name="Villasante A."/>
            <person name="Walenz B."/>
            <person name="Wang J."/>
            <person name="Wasserman M."/>
            <person name="Watts T."/>
            <person name="Wilson D."/>
            <person name="Wilson R.K."/>
            <person name="Wing R.A."/>
            <person name="Wolfner M.F."/>
            <person name="Wong A."/>
            <person name="Wong G.K."/>
            <person name="Wu C.I."/>
            <person name="Wu G."/>
            <person name="Yamamoto D."/>
            <person name="Yang H.P."/>
            <person name="Yang S.P."/>
            <person name="Yorke J.A."/>
            <person name="Yoshida K."/>
            <person name="Zdobnov E."/>
            <person name="Zhang P."/>
            <person name="Zhang Y."/>
            <person name="Zimin A.V."/>
            <person name="Baldwin J."/>
            <person name="Abdouelleil A."/>
            <person name="Abdulkadir J."/>
            <person name="Abebe A."/>
            <person name="Abera B."/>
            <person name="Abreu J."/>
            <person name="Acer S.C."/>
            <person name="Aftuck L."/>
            <person name="Alexander A."/>
            <person name="An P."/>
            <person name="Anderson E."/>
            <person name="Anderson S."/>
            <person name="Arachi H."/>
            <person name="Azer M."/>
            <person name="Bachantsang P."/>
            <person name="Barry A."/>
            <person name="Bayul T."/>
            <person name="Berlin A."/>
            <person name="Bessette D."/>
            <person name="Bloom T."/>
            <person name="Blye J."/>
            <person name="Boguslavskiy L."/>
            <person name="Bonnet C."/>
            <person name="Boukhgalter B."/>
            <person name="Bourzgui I."/>
            <person name="Brown A."/>
            <person name="Cahill P."/>
            <person name="Channer S."/>
            <person name="Cheshatsang Y."/>
            <person name="Chuda L."/>
            <person name="Citroen M."/>
            <person name="Collymore A."/>
            <person name="Cooke P."/>
            <person name="Costello M."/>
            <person name="D'Aco K."/>
            <person name="Daza R."/>
            <person name="De Haan G."/>
            <person name="DeGray S."/>
            <person name="DeMaso C."/>
            <person name="Dhargay N."/>
            <person name="Dooley K."/>
            <person name="Dooley E."/>
            <person name="Doricent M."/>
            <person name="Dorje P."/>
            <person name="Dorjee K."/>
            <person name="Dupes A."/>
            <person name="Elong R."/>
            <person name="Falk J."/>
            <person name="Farina A."/>
            <person name="Faro S."/>
            <person name="Ferguson D."/>
            <person name="Fisher S."/>
            <person name="Foley C.D."/>
            <person name="Franke A."/>
            <person name="Friedrich D."/>
            <person name="Gadbois L."/>
            <person name="Gearin G."/>
            <person name="Gearin C.R."/>
            <person name="Giannoukos G."/>
            <person name="Goode T."/>
            <person name="Graham J."/>
            <person name="Grandbois E."/>
            <person name="Grewal S."/>
            <person name="Gyaltsen K."/>
            <person name="Hafez N."/>
            <person name="Hagos B."/>
            <person name="Hall J."/>
            <person name="Henson C."/>
            <person name="Hollinger A."/>
            <person name="Honan T."/>
            <person name="Huard M.D."/>
            <person name="Hughes L."/>
            <person name="Hurhula B."/>
            <person name="Husby M.E."/>
            <person name="Kamat A."/>
            <person name="Kanga B."/>
            <person name="Kashin S."/>
            <person name="Khazanovich D."/>
            <person name="Kisner P."/>
            <person name="Lance K."/>
            <person name="Lara M."/>
            <person name="Lee W."/>
            <person name="Lennon N."/>
            <person name="Letendre F."/>
            <person name="LeVine R."/>
            <person name="Lipovsky A."/>
            <person name="Liu X."/>
            <person name="Liu J."/>
            <person name="Liu S."/>
            <person name="Lokyitsang T."/>
            <person name="Lokyitsang Y."/>
            <person name="Lubonja R."/>
            <person name="Lui A."/>
            <person name="MacDonald P."/>
            <person name="Magnisalis V."/>
            <person name="Maru K."/>
            <person name="Matthews C."/>
            <person name="McCusker W."/>
            <person name="McDonough S."/>
            <person name="Mehta T."/>
            <person name="Meldrim J."/>
            <person name="Meneus L."/>
            <person name="Mihai O."/>
            <person name="Mihalev A."/>
            <person name="Mihova T."/>
            <person name="Mittelman R."/>
            <person name="Mlenga V."/>
            <person name="Montmayeur A."/>
            <person name="Mulrain L."/>
            <person name="Navidi A."/>
            <person name="Naylor J."/>
            <person name="Negash T."/>
            <person name="Nguyen T."/>
            <person name="Nguyen N."/>
            <person name="Nicol R."/>
            <person name="Norbu C."/>
            <person name="Norbu N."/>
            <person name="Novod N."/>
            <person name="O'Neill B."/>
            <person name="Osman S."/>
            <person name="Markiewicz E."/>
            <person name="Oyono O.L."/>
            <person name="Patti C."/>
            <person name="Phunkhang P."/>
            <person name="Pierre F."/>
            <person name="Priest M."/>
            <person name="Raghuraman S."/>
            <person name="Rege F."/>
            <person name="Reyes R."/>
            <person name="Rise C."/>
            <person name="Rogov P."/>
            <person name="Ross K."/>
            <person name="Ryan E."/>
            <person name="Settipalli S."/>
            <person name="Shea T."/>
            <person name="Sherpa N."/>
            <person name="Shi L."/>
            <person name="Shih D."/>
            <person name="Sparrow T."/>
            <person name="Spaulding J."/>
            <person name="Stalker J."/>
            <person name="Stange-Thomann N."/>
            <person name="Stavropoulos S."/>
            <person name="Stone C."/>
            <person name="Strader C."/>
            <person name="Tesfaye S."/>
            <person name="Thomson T."/>
            <person name="Thoulutsang Y."/>
            <person name="Thoulutsang D."/>
            <person name="Topham K."/>
            <person name="Topping I."/>
            <person name="Tsamla T."/>
            <person name="Vassiliev H."/>
            <person name="Vo A."/>
            <person name="Wangchuk T."/>
            <person name="Wangdi T."/>
            <person name="Weiand M."/>
            <person name="Wilkinson J."/>
            <person name="Wilson A."/>
            <person name="Yadav S."/>
            <person name="Young G."/>
            <person name="Yu Q."/>
            <person name="Zembek L."/>
            <person name="Zhong D."/>
            <person name="Zimmer A."/>
            <person name="Zwirko Z."/>
            <person name="Jaffe D.B."/>
            <person name="Alvarez P."/>
            <person name="Brockman W."/>
            <person name="Butler J."/>
            <person name="Chin C."/>
            <person name="Gnerre S."/>
            <person name="Grabherr M."/>
            <person name="Kleber M."/>
            <person name="Mauceli E."/>
            <person name="MacCallum I."/>
        </authorList>
    </citation>
    <scope>NUCLEOTIDE SEQUENCE [LARGE SCALE GENOMIC DNA]</scope>
    <source>
        <strain evidence="2">Tucson 14030-0811.24</strain>
    </source>
</reference>
<accession>A0A0Q9X0X3</accession>
<dbReference type="InParanoid" id="A0A0Q9X0X3"/>
<dbReference type="PANTHER" id="PTHR20898">
    <property type="entry name" value="DAEDALUS ON 3-RELATED-RELATED"/>
    <property type="match status" value="1"/>
</dbReference>
<gene>
    <name evidence="1" type="primary">Dwil\GK28060</name>
    <name evidence="1" type="ORF">Dwil_GK28060</name>
</gene>
<proteinExistence type="predicted"/>
<organism evidence="1 2">
    <name type="scientific">Drosophila willistoni</name>
    <name type="common">Fruit fly</name>
    <dbReference type="NCBI Taxonomy" id="7260"/>
    <lineage>
        <taxon>Eukaryota</taxon>
        <taxon>Metazoa</taxon>
        <taxon>Ecdysozoa</taxon>
        <taxon>Arthropoda</taxon>
        <taxon>Hexapoda</taxon>
        <taxon>Insecta</taxon>
        <taxon>Pterygota</taxon>
        <taxon>Neoptera</taxon>
        <taxon>Endopterygota</taxon>
        <taxon>Diptera</taxon>
        <taxon>Brachycera</taxon>
        <taxon>Muscomorpha</taxon>
        <taxon>Ephydroidea</taxon>
        <taxon>Drosophilidae</taxon>
        <taxon>Drosophila</taxon>
        <taxon>Sophophora</taxon>
    </lineage>
</organism>
<dbReference type="PANTHER" id="PTHR20898:SF0">
    <property type="entry name" value="DAEDALUS ON 3-RELATED"/>
    <property type="match status" value="1"/>
</dbReference>